<evidence type="ECO:0000313" key="3">
    <source>
        <dbReference type="Proteomes" id="UP001348817"/>
    </source>
</evidence>
<feature type="region of interest" description="Disordered" evidence="1">
    <location>
        <begin position="159"/>
        <end position="188"/>
    </location>
</feature>
<gene>
    <name evidence="2" type="ORF">FUAX_39090</name>
</gene>
<keyword evidence="3" id="KW-1185">Reference proteome</keyword>
<reference evidence="2 3" key="1">
    <citation type="submission" date="2021-12" db="EMBL/GenBank/DDBJ databases">
        <title>Genome sequencing of bacteria with rrn-lacking chromosome and rrn-plasmid.</title>
        <authorList>
            <person name="Anda M."/>
            <person name="Iwasaki W."/>
        </authorList>
    </citation>
    <scope>NUCLEOTIDE SEQUENCE [LARGE SCALE GENOMIC DNA]</scope>
    <source>
        <strain evidence="2 3">DSM 100852</strain>
        <plasmid evidence="2 3">pFA1</plasmid>
    </source>
</reference>
<dbReference type="Proteomes" id="UP001348817">
    <property type="component" value="Plasmid pFA1"/>
</dbReference>
<dbReference type="AlphaFoldDB" id="A0AAU9CWR5"/>
<dbReference type="KEGG" id="fax:FUAX_39090"/>
<organism evidence="2 3">
    <name type="scientific">Fulvitalea axinellae</name>
    <dbReference type="NCBI Taxonomy" id="1182444"/>
    <lineage>
        <taxon>Bacteria</taxon>
        <taxon>Pseudomonadati</taxon>
        <taxon>Bacteroidota</taxon>
        <taxon>Cytophagia</taxon>
        <taxon>Cytophagales</taxon>
        <taxon>Persicobacteraceae</taxon>
        <taxon>Fulvitalea</taxon>
    </lineage>
</organism>
<proteinExistence type="predicted"/>
<evidence type="ECO:0000313" key="2">
    <source>
        <dbReference type="EMBL" id="BDD11477.1"/>
    </source>
</evidence>
<evidence type="ECO:0008006" key="4">
    <source>
        <dbReference type="Google" id="ProtNLM"/>
    </source>
</evidence>
<dbReference type="EMBL" id="AP025315">
    <property type="protein sequence ID" value="BDD11477.1"/>
    <property type="molecule type" value="Genomic_DNA"/>
</dbReference>
<feature type="compositionally biased region" description="Basic and acidic residues" evidence="1">
    <location>
        <begin position="159"/>
        <end position="178"/>
    </location>
</feature>
<geneLocation type="plasmid" evidence="2 3">
    <name>pFA1</name>
</geneLocation>
<accession>A0AAU9CWR5</accession>
<keyword evidence="2" id="KW-0614">Plasmid</keyword>
<evidence type="ECO:0000256" key="1">
    <source>
        <dbReference type="SAM" id="MobiDB-lite"/>
    </source>
</evidence>
<sequence length="219" mass="24350">MTNLILLIIAFRDITFIFFKQLILYKMKSIFYTLLLSICCTWACTSNSKKENSAEKETPKATASVTVYSVDSLAAGIDKLVGQEITVKGNVQHVCKHSGKKAFLVGDNPDTKIQVKVGGKIKSFGGELIGEELTLKGKVMETRIDEAYLARWEEELKKEEAKHDHKHDKKEAGKKADEASCDAGNSPVDKLRAEIKASGKEYKSVYFLQGMEYSISDGE</sequence>
<protein>
    <recommendedName>
        <fullName evidence="4">DUF5666 domain-containing protein</fullName>
    </recommendedName>
</protein>
<name>A0AAU9CWR5_9BACT</name>